<dbReference type="STRING" id="1123402.SAMN02583745_02084"/>
<evidence type="ECO:0000256" key="4">
    <source>
        <dbReference type="PIRSR" id="PIRSR613078-2"/>
    </source>
</evidence>
<proteinExistence type="predicted"/>
<sequence>MTIVYLVRHGETQWNAQKRIQGQADSPLTEEGRIQAKQVAMRVKNLGITHLISSDLGRAVETAEILAQVLMLPVQTDKRLRELDMGILEGKCVSELTPEEDMIRRSPLSGTPDARIPNGESMQELANRLHDAIDDLRMLPDGSVPLLVCHGLALGCLIGTVMGLPAHAPRRIRLRNCSLSRIDYQAGEWLAEGWIVETAGDISHLESHSADEL</sequence>
<keyword evidence="2" id="KW-0413">Isomerase</keyword>
<dbReference type="CDD" id="cd07067">
    <property type="entry name" value="HP_PGM_like"/>
    <property type="match status" value="1"/>
</dbReference>
<dbReference type="GO" id="GO:0016791">
    <property type="term" value="F:phosphatase activity"/>
    <property type="evidence" value="ECO:0007669"/>
    <property type="project" value="TreeGrafter"/>
</dbReference>
<dbReference type="PANTHER" id="PTHR48100">
    <property type="entry name" value="BROAD-SPECIFICITY PHOSPHATASE YOR283W-RELATED"/>
    <property type="match status" value="1"/>
</dbReference>
<evidence type="ECO:0000256" key="2">
    <source>
        <dbReference type="ARBA" id="ARBA00023235"/>
    </source>
</evidence>
<evidence type="ECO:0000256" key="1">
    <source>
        <dbReference type="ARBA" id="ARBA00023152"/>
    </source>
</evidence>
<reference evidence="6" key="1">
    <citation type="submission" date="2016-10" db="EMBL/GenBank/DDBJ databases">
        <authorList>
            <person name="Varghese N."/>
            <person name="Submissions S."/>
        </authorList>
    </citation>
    <scope>NUCLEOTIDE SEQUENCE [LARGE SCALE GENOMIC DNA]</scope>
    <source>
        <strain evidence="6">DSM 18579</strain>
    </source>
</reference>
<evidence type="ECO:0000256" key="3">
    <source>
        <dbReference type="PIRSR" id="PIRSR613078-1"/>
    </source>
</evidence>
<dbReference type="PANTHER" id="PTHR48100:SF1">
    <property type="entry name" value="HISTIDINE PHOSPHATASE FAMILY PROTEIN-RELATED"/>
    <property type="match status" value="1"/>
</dbReference>
<feature type="active site" description="Proton donor/acceptor" evidence="3">
    <location>
        <position position="82"/>
    </location>
</feature>
<gene>
    <name evidence="5" type="ORF">SAMN02583745_02084</name>
</gene>
<dbReference type="PROSITE" id="PS00175">
    <property type="entry name" value="PG_MUTASE"/>
    <property type="match status" value="1"/>
</dbReference>
<dbReference type="InterPro" id="IPR001345">
    <property type="entry name" value="PG/BPGM_mutase_AS"/>
</dbReference>
<dbReference type="GO" id="GO:0005737">
    <property type="term" value="C:cytoplasm"/>
    <property type="evidence" value="ECO:0007669"/>
    <property type="project" value="TreeGrafter"/>
</dbReference>
<dbReference type="SMART" id="SM00855">
    <property type="entry name" value="PGAM"/>
    <property type="match status" value="1"/>
</dbReference>
<dbReference type="AlphaFoldDB" id="A0A1I0DRW0"/>
<feature type="binding site" evidence="4">
    <location>
        <begin position="8"/>
        <end position="15"/>
    </location>
    <ligand>
        <name>substrate</name>
    </ligand>
</feature>
<dbReference type="EMBL" id="FOHV01000018">
    <property type="protein sequence ID" value="SET34673.1"/>
    <property type="molecule type" value="Genomic_DNA"/>
</dbReference>
<dbReference type="Pfam" id="PF00300">
    <property type="entry name" value="His_Phos_1"/>
    <property type="match status" value="1"/>
</dbReference>
<organism evidence="5 6">
    <name type="scientific">Thorsellia anophelis DSM 18579</name>
    <dbReference type="NCBI Taxonomy" id="1123402"/>
    <lineage>
        <taxon>Bacteria</taxon>
        <taxon>Pseudomonadati</taxon>
        <taxon>Pseudomonadota</taxon>
        <taxon>Gammaproteobacteria</taxon>
        <taxon>Enterobacterales</taxon>
        <taxon>Thorselliaceae</taxon>
        <taxon>Thorsellia</taxon>
    </lineage>
</organism>
<name>A0A1I0DRW0_9GAMM</name>
<dbReference type="Gene3D" id="3.40.50.1240">
    <property type="entry name" value="Phosphoglycerate mutase-like"/>
    <property type="match status" value="1"/>
</dbReference>
<dbReference type="Proteomes" id="UP000242642">
    <property type="component" value="Unassembled WGS sequence"/>
</dbReference>
<dbReference type="InterPro" id="IPR050275">
    <property type="entry name" value="PGM_Phosphatase"/>
</dbReference>
<dbReference type="InterPro" id="IPR029033">
    <property type="entry name" value="His_PPase_superfam"/>
</dbReference>
<dbReference type="SUPFAM" id="SSF53254">
    <property type="entry name" value="Phosphoglycerate mutase-like"/>
    <property type="match status" value="1"/>
</dbReference>
<keyword evidence="6" id="KW-1185">Reference proteome</keyword>
<dbReference type="OrthoDB" id="9783269at2"/>
<protein>
    <submittedName>
        <fullName evidence="5">Probable phosphoglycerate mutase</fullName>
    </submittedName>
</protein>
<dbReference type="RefSeq" id="WP_093320671.1">
    <property type="nucleotide sequence ID" value="NZ_FOHV01000018.1"/>
</dbReference>
<dbReference type="InterPro" id="IPR013078">
    <property type="entry name" value="His_Pase_superF_clade-1"/>
</dbReference>
<evidence type="ECO:0000313" key="6">
    <source>
        <dbReference type="Proteomes" id="UP000242642"/>
    </source>
</evidence>
<keyword evidence="1" id="KW-0324">Glycolysis</keyword>
<accession>A0A1I0DRW0</accession>
<feature type="binding site" evidence="4">
    <location>
        <position position="58"/>
    </location>
    <ligand>
        <name>substrate</name>
    </ligand>
</feature>
<feature type="active site" description="Tele-phosphohistidine intermediate" evidence="3">
    <location>
        <position position="9"/>
    </location>
</feature>
<evidence type="ECO:0000313" key="5">
    <source>
        <dbReference type="EMBL" id="SET34673.1"/>
    </source>
</evidence>
<dbReference type="NCBIfam" id="NF002901">
    <property type="entry name" value="PRK03482.1"/>
    <property type="match status" value="1"/>
</dbReference>